<dbReference type="EMBL" id="BEZZ01260775">
    <property type="protein sequence ID" value="GCC49390.1"/>
    <property type="molecule type" value="Genomic_DNA"/>
</dbReference>
<organism evidence="1 2">
    <name type="scientific">Chiloscyllium punctatum</name>
    <name type="common">Brownbanded bambooshark</name>
    <name type="synonym">Hemiscyllium punctatum</name>
    <dbReference type="NCBI Taxonomy" id="137246"/>
    <lineage>
        <taxon>Eukaryota</taxon>
        <taxon>Metazoa</taxon>
        <taxon>Chordata</taxon>
        <taxon>Craniata</taxon>
        <taxon>Vertebrata</taxon>
        <taxon>Chondrichthyes</taxon>
        <taxon>Elasmobranchii</taxon>
        <taxon>Galeomorphii</taxon>
        <taxon>Galeoidea</taxon>
        <taxon>Orectolobiformes</taxon>
        <taxon>Hemiscylliidae</taxon>
        <taxon>Chiloscyllium</taxon>
    </lineage>
</organism>
<dbReference type="AlphaFoldDB" id="A0A401U3D5"/>
<protein>
    <submittedName>
        <fullName evidence="1">Uncharacterized protein</fullName>
    </submittedName>
</protein>
<sequence>TDADRAADACVAHIGIDDLLALDHDEAEQLAVIGGVGAQPVHLALRCDDCVQRNARMPRRLRVIGDIEIGRKISFDQQLDHGATSRIAWRQPNTLHEPLACEITSRLTPPPVRLYEPAP</sequence>
<evidence type="ECO:0000313" key="2">
    <source>
        <dbReference type="Proteomes" id="UP000287033"/>
    </source>
</evidence>
<gene>
    <name evidence="1" type="ORF">chiPu_0033362</name>
</gene>
<feature type="non-terminal residue" evidence="1">
    <location>
        <position position="1"/>
    </location>
</feature>
<reference evidence="1 2" key="1">
    <citation type="journal article" date="2018" name="Nat. Ecol. Evol.">
        <title>Shark genomes provide insights into elasmobranch evolution and the origin of vertebrates.</title>
        <authorList>
            <person name="Hara Y"/>
            <person name="Yamaguchi K"/>
            <person name="Onimaru K"/>
            <person name="Kadota M"/>
            <person name="Koyanagi M"/>
            <person name="Keeley SD"/>
            <person name="Tatsumi K"/>
            <person name="Tanaka K"/>
            <person name="Motone F"/>
            <person name="Kageyama Y"/>
            <person name="Nozu R"/>
            <person name="Adachi N"/>
            <person name="Nishimura O"/>
            <person name="Nakagawa R"/>
            <person name="Tanegashima C"/>
            <person name="Kiyatake I"/>
            <person name="Matsumoto R"/>
            <person name="Murakumo K"/>
            <person name="Nishida K"/>
            <person name="Terakita A"/>
            <person name="Kuratani S"/>
            <person name="Sato K"/>
            <person name="Hyodo S Kuraku.S."/>
        </authorList>
    </citation>
    <scope>NUCLEOTIDE SEQUENCE [LARGE SCALE GENOMIC DNA]</scope>
</reference>
<keyword evidence="2" id="KW-1185">Reference proteome</keyword>
<accession>A0A401U3D5</accession>
<comment type="caution">
    <text evidence="1">The sequence shown here is derived from an EMBL/GenBank/DDBJ whole genome shotgun (WGS) entry which is preliminary data.</text>
</comment>
<evidence type="ECO:0000313" key="1">
    <source>
        <dbReference type="EMBL" id="GCC49390.1"/>
    </source>
</evidence>
<dbReference type="Proteomes" id="UP000287033">
    <property type="component" value="Unassembled WGS sequence"/>
</dbReference>
<name>A0A401U3D5_CHIPU</name>
<proteinExistence type="predicted"/>